<dbReference type="InterPro" id="IPR033644">
    <property type="entry name" value="Ferrochelatase_C"/>
</dbReference>
<dbReference type="Gene3D" id="3.40.50.1400">
    <property type="match status" value="2"/>
</dbReference>
<dbReference type="PANTHER" id="PTHR11108">
    <property type="entry name" value="FERROCHELATASE"/>
    <property type="match status" value="1"/>
</dbReference>
<dbReference type="Pfam" id="PF00762">
    <property type="entry name" value="Ferrochelatase"/>
    <property type="match status" value="1"/>
</dbReference>
<dbReference type="EMBL" id="CP036276">
    <property type="protein sequence ID" value="QDU45376.1"/>
    <property type="molecule type" value="Genomic_DNA"/>
</dbReference>
<dbReference type="KEGG" id="sdyn:Mal52_38700"/>
<evidence type="ECO:0000313" key="10">
    <source>
        <dbReference type="Proteomes" id="UP000319383"/>
    </source>
</evidence>
<comment type="pathway">
    <text evidence="7">Porphyrin-containing compound metabolism; protoheme biosynthesis; protoheme from protoporphyrin-IX: step 1/1.</text>
</comment>
<organism evidence="9 10">
    <name type="scientific">Symmachiella dynata</name>
    <dbReference type="NCBI Taxonomy" id="2527995"/>
    <lineage>
        <taxon>Bacteria</taxon>
        <taxon>Pseudomonadati</taxon>
        <taxon>Planctomycetota</taxon>
        <taxon>Planctomycetia</taxon>
        <taxon>Planctomycetales</taxon>
        <taxon>Planctomycetaceae</taxon>
        <taxon>Symmachiella</taxon>
    </lineage>
</organism>
<dbReference type="HAMAP" id="MF_00323">
    <property type="entry name" value="Ferrochelatase"/>
    <property type="match status" value="1"/>
</dbReference>
<dbReference type="RefSeq" id="WP_145377757.1">
    <property type="nucleotide sequence ID" value="NZ_CP036276.1"/>
</dbReference>
<accession>A0A517ZSA5</accession>
<dbReference type="AlphaFoldDB" id="A0A517ZSA5"/>
<evidence type="ECO:0000256" key="4">
    <source>
        <dbReference type="ARBA" id="ARBA00023239"/>
    </source>
</evidence>
<comment type="catalytic activity">
    <reaction evidence="7">
        <text>heme b + 2 H(+) = protoporphyrin IX + Fe(2+)</text>
        <dbReference type="Rhea" id="RHEA:22584"/>
        <dbReference type="ChEBI" id="CHEBI:15378"/>
        <dbReference type="ChEBI" id="CHEBI:29033"/>
        <dbReference type="ChEBI" id="CHEBI:57306"/>
        <dbReference type="ChEBI" id="CHEBI:60344"/>
        <dbReference type="EC" id="4.98.1.1"/>
    </reaction>
</comment>
<proteinExistence type="inferred from homology"/>
<comment type="subcellular location">
    <subcellularLocation>
        <location evidence="7">Cytoplasm</location>
    </subcellularLocation>
</comment>
<comment type="function">
    <text evidence="7">Catalyzes the ferrous insertion into protoporphyrin IX.</text>
</comment>
<comment type="catalytic activity">
    <reaction evidence="6">
        <text>Fe-coproporphyrin III + 2 H(+) = coproporphyrin III + Fe(2+)</text>
        <dbReference type="Rhea" id="RHEA:49572"/>
        <dbReference type="ChEBI" id="CHEBI:15378"/>
        <dbReference type="ChEBI" id="CHEBI:29033"/>
        <dbReference type="ChEBI" id="CHEBI:68438"/>
        <dbReference type="ChEBI" id="CHEBI:131725"/>
        <dbReference type="EC" id="4.99.1.9"/>
    </reaction>
    <physiologicalReaction direction="right-to-left" evidence="6">
        <dbReference type="Rhea" id="RHEA:49574"/>
    </physiologicalReaction>
</comment>
<dbReference type="UniPathway" id="UPA00252">
    <property type="reaction ID" value="UER00325"/>
</dbReference>
<evidence type="ECO:0000313" key="9">
    <source>
        <dbReference type="EMBL" id="QDU45376.1"/>
    </source>
</evidence>
<dbReference type="GO" id="GO:0004325">
    <property type="term" value="F:ferrochelatase activity"/>
    <property type="evidence" value="ECO:0007669"/>
    <property type="project" value="UniProtKB-UniRule"/>
</dbReference>
<dbReference type="NCBIfam" id="NF000689">
    <property type="entry name" value="PRK00035.2-1"/>
    <property type="match status" value="1"/>
</dbReference>
<dbReference type="PANTHER" id="PTHR11108:SF1">
    <property type="entry name" value="FERROCHELATASE, MITOCHONDRIAL"/>
    <property type="match status" value="1"/>
</dbReference>
<protein>
    <recommendedName>
        <fullName evidence="7">Ferrochelatase</fullName>
        <ecNumber evidence="7">4.98.1.1</ecNumber>
    </recommendedName>
    <alternativeName>
        <fullName evidence="7">Heme synthase</fullName>
    </alternativeName>
    <alternativeName>
        <fullName evidence="7">Protoheme ferro-lyase</fullName>
    </alternativeName>
</protein>
<keyword evidence="4 7" id="KW-0456">Lyase</keyword>
<feature type="binding site" evidence="7">
    <location>
        <position position="183"/>
    </location>
    <ligand>
        <name>Fe(2+)</name>
        <dbReference type="ChEBI" id="CHEBI:29033"/>
    </ligand>
</feature>
<reference evidence="9 10" key="1">
    <citation type="submission" date="2019-02" db="EMBL/GenBank/DDBJ databases">
        <title>Deep-cultivation of Planctomycetes and their phenomic and genomic characterization uncovers novel biology.</title>
        <authorList>
            <person name="Wiegand S."/>
            <person name="Jogler M."/>
            <person name="Boedeker C."/>
            <person name="Pinto D."/>
            <person name="Vollmers J."/>
            <person name="Rivas-Marin E."/>
            <person name="Kohn T."/>
            <person name="Peeters S.H."/>
            <person name="Heuer A."/>
            <person name="Rast P."/>
            <person name="Oberbeckmann S."/>
            <person name="Bunk B."/>
            <person name="Jeske O."/>
            <person name="Meyerdierks A."/>
            <person name="Storesund J.E."/>
            <person name="Kallscheuer N."/>
            <person name="Luecker S."/>
            <person name="Lage O.M."/>
            <person name="Pohl T."/>
            <person name="Merkel B.J."/>
            <person name="Hornburger P."/>
            <person name="Mueller R.-W."/>
            <person name="Bruemmer F."/>
            <person name="Labrenz M."/>
            <person name="Spormann A.M."/>
            <person name="Op den Camp H."/>
            <person name="Overmann J."/>
            <person name="Amann R."/>
            <person name="Jetten M.S.M."/>
            <person name="Mascher T."/>
            <person name="Medema M.H."/>
            <person name="Devos D.P."/>
            <person name="Kaster A.-K."/>
            <person name="Ovreas L."/>
            <person name="Rohde M."/>
            <person name="Galperin M.Y."/>
            <person name="Jogler C."/>
        </authorList>
    </citation>
    <scope>NUCLEOTIDE SEQUENCE [LARGE SCALE GENOMIC DNA]</scope>
    <source>
        <strain evidence="9 10">Mal52</strain>
    </source>
</reference>
<dbReference type="GO" id="GO:0006783">
    <property type="term" value="P:heme biosynthetic process"/>
    <property type="evidence" value="ECO:0007669"/>
    <property type="project" value="UniProtKB-UniRule"/>
</dbReference>
<dbReference type="CDD" id="cd00419">
    <property type="entry name" value="Ferrochelatase_C"/>
    <property type="match status" value="1"/>
</dbReference>
<feature type="binding site" evidence="7">
    <location>
        <position position="265"/>
    </location>
    <ligand>
        <name>Fe(2+)</name>
        <dbReference type="ChEBI" id="CHEBI:29033"/>
    </ligand>
</feature>
<dbReference type="CDD" id="cd03411">
    <property type="entry name" value="Ferrochelatase_N"/>
    <property type="match status" value="1"/>
</dbReference>
<dbReference type="GO" id="GO:0046872">
    <property type="term" value="F:metal ion binding"/>
    <property type="evidence" value="ECO:0007669"/>
    <property type="project" value="UniProtKB-KW"/>
</dbReference>
<evidence type="ECO:0000256" key="2">
    <source>
        <dbReference type="ARBA" id="ARBA00023004"/>
    </source>
</evidence>
<keyword evidence="3 7" id="KW-0350">Heme biosynthesis</keyword>
<gene>
    <name evidence="7 9" type="primary">hemH</name>
    <name evidence="9" type="ORF">Mal52_38700</name>
</gene>
<sequence length="342" mass="38484">MTDEYQAILVVSFGGPEKMEDVIPFLENVLRGRNVPRERLLEVAEHYAHFDGYSPINDQCRDLIAALDQELQRHDIELPIFWGNRNWHPMLADTMQKMADAGIQRVLAYVTAGYGGYSGCRQYLDDIEQARQTVGEAAPVVDKIRLFYNHPLFVAANAENLRAALAEIPAAERDVCPIAFTAHSIPQTMADTSNYVQQLEENCRLVAEECGVDAARWQLVYQSRSGRPQDPWLEPDICDHLRTLHADGAKQVVVMPLGFLSDHMEVIYDLDDEAAGVCAEIGLNMVRAKTVGTHPLFIQMIRELIEERIDPNSERRAVGQFGPAVDQCPADCCPRPQRRPTK</sequence>
<evidence type="ECO:0000256" key="6">
    <source>
        <dbReference type="ARBA" id="ARBA00024536"/>
    </source>
</evidence>
<evidence type="ECO:0000256" key="1">
    <source>
        <dbReference type="ARBA" id="ARBA00007718"/>
    </source>
</evidence>
<keyword evidence="5 7" id="KW-0627">Porphyrin biosynthesis</keyword>
<evidence type="ECO:0000256" key="7">
    <source>
        <dbReference type="HAMAP-Rule" id="MF_00323"/>
    </source>
</evidence>
<dbReference type="InterPro" id="IPR033659">
    <property type="entry name" value="Ferrochelatase_N"/>
</dbReference>
<dbReference type="NCBIfam" id="TIGR00109">
    <property type="entry name" value="hemH"/>
    <property type="match status" value="1"/>
</dbReference>
<dbReference type="GO" id="GO:0005737">
    <property type="term" value="C:cytoplasm"/>
    <property type="evidence" value="ECO:0007669"/>
    <property type="project" value="UniProtKB-SubCell"/>
</dbReference>
<keyword evidence="10" id="KW-1185">Reference proteome</keyword>
<keyword evidence="2 7" id="KW-0408">Iron</keyword>
<keyword evidence="7" id="KW-0963">Cytoplasm</keyword>
<evidence type="ECO:0000256" key="8">
    <source>
        <dbReference type="RuleBase" id="RU004185"/>
    </source>
</evidence>
<evidence type="ECO:0000256" key="3">
    <source>
        <dbReference type="ARBA" id="ARBA00023133"/>
    </source>
</evidence>
<dbReference type="SUPFAM" id="SSF53800">
    <property type="entry name" value="Chelatase"/>
    <property type="match status" value="1"/>
</dbReference>
<keyword evidence="7" id="KW-0479">Metal-binding</keyword>
<dbReference type="Proteomes" id="UP000319383">
    <property type="component" value="Chromosome"/>
</dbReference>
<evidence type="ECO:0000256" key="5">
    <source>
        <dbReference type="ARBA" id="ARBA00023244"/>
    </source>
</evidence>
<dbReference type="EC" id="4.98.1.1" evidence="7"/>
<comment type="similarity">
    <text evidence="1 7 8">Belongs to the ferrochelatase family.</text>
</comment>
<name>A0A517ZSA5_9PLAN</name>
<dbReference type="InterPro" id="IPR001015">
    <property type="entry name" value="Ferrochelatase"/>
</dbReference>